<feature type="domain" description="ABM" evidence="1">
    <location>
        <begin position="3"/>
        <end position="99"/>
    </location>
</feature>
<keyword evidence="3" id="KW-1185">Reference proteome</keyword>
<dbReference type="Proteomes" id="UP000319818">
    <property type="component" value="Unassembled WGS sequence"/>
</dbReference>
<keyword evidence="2" id="KW-0560">Oxidoreductase</keyword>
<sequence length="111" mass="11943">MTIIVRAELRVRPGRVEEFLVVAQTLAAASADEPGTLRYCWYTSADPAVFVVLEEYTGPGAAVEHNERCAAQLGEVAELADMTSVHVHGDLGPEIEAWVNANPVAHAHPPL</sequence>
<dbReference type="OrthoDB" id="3826508at2"/>
<evidence type="ECO:0000313" key="2">
    <source>
        <dbReference type="EMBL" id="TQM38050.1"/>
    </source>
</evidence>
<name>A0A543FW36_9PSEU</name>
<gene>
    <name evidence="2" type="ORF">FB388_5274</name>
</gene>
<keyword evidence="2" id="KW-0503">Monooxygenase</keyword>
<dbReference type="InterPro" id="IPR007138">
    <property type="entry name" value="ABM_dom"/>
</dbReference>
<comment type="caution">
    <text evidence="2">The sequence shown here is derived from an EMBL/GenBank/DDBJ whole genome shotgun (WGS) entry which is preliminary data.</text>
</comment>
<reference evidence="2 3" key="1">
    <citation type="submission" date="2019-06" db="EMBL/GenBank/DDBJ databases">
        <title>Sequencing the genomes of 1000 actinobacteria strains.</title>
        <authorList>
            <person name="Klenk H.-P."/>
        </authorList>
    </citation>
    <scope>NUCLEOTIDE SEQUENCE [LARGE SCALE GENOMIC DNA]</scope>
    <source>
        <strain evidence="2 3">DSM 45511</strain>
    </source>
</reference>
<dbReference type="PROSITE" id="PS51725">
    <property type="entry name" value="ABM"/>
    <property type="match status" value="1"/>
</dbReference>
<protein>
    <submittedName>
        <fullName evidence="2">Antibiotic biosynthesis monooxygenase</fullName>
    </submittedName>
</protein>
<dbReference type="GO" id="GO:0004497">
    <property type="term" value="F:monooxygenase activity"/>
    <property type="evidence" value="ECO:0007669"/>
    <property type="project" value="UniProtKB-KW"/>
</dbReference>
<dbReference type="InterPro" id="IPR011008">
    <property type="entry name" value="Dimeric_a/b-barrel"/>
</dbReference>
<organism evidence="2 3">
    <name type="scientific">Pseudonocardia cypriaca</name>
    <dbReference type="NCBI Taxonomy" id="882449"/>
    <lineage>
        <taxon>Bacteria</taxon>
        <taxon>Bacillati</taxon>
        <taxon>Actinomycetota</taxon>
        <taxon>Actinomycetes</taxon>
        <taxon>Pseudonocardiales</taxon>
        <taxon>Pseudonocardiaceae</taxon>
        <taxon>Pseudonocardia</taxon>
    </lineage>
</organism>
<dbReference type="EMBL" id="VFPH01000002">
    <property type="protein sequence ID" value="TQM38050.1"/>
    <property type="molecule type" value="Genomic_DNA"/>
</dbReference>
<evidence type="ECO:0000259" key="1">
    <source>
        <dbReference type="PROSITE" id="PS51725"/>
    </source>
</evidence>
<dbReference type="RefSeq" id="WP_142104775.1">
    <property type="nucleotide sequence ID" value="NZ_VFPH01000002.1"/>
</dbReference>
<evidence type="ECO:0000313" key="3">
    <source>
        <dbReference type="Proteomes" id="UP000319818"/>
    </source>
</evidence>
<proteinExistence type="predicted"/>
<dbReference type="SUPFAM" id="SSF54909">
    <property type="entry name" value="Dimeric alpha+beta barrel"/>
    <property type="match status" value="1"/>
</dbReference>
<accession>A0A543FW36</accession>
<dbReference type="Gene3D" id="3.30.70.100">
    <property type="match status" value="1"/>
</dbReference>
<dbReference type="Pfam" id="PF03992">
    <property type="entry name" value="ABM"/>
    <property type="match status" value="1"/>
</dbReference>
<dbReference type="AlphaFoldDB" id="A0A543FW36"/>